<reference evidence="1" key="1">
    <citation type="journal article" date="2019" name="PLoS Negl. Trop. Dis.">
        <title>Revisiting the worldwide diversity of Leptospira species in the environment.</title>
        <authorList>
            <person name="Vincent A.T."/>
            <person name="Schiettekatte O."/>
            <person name="Bourhy P."/>
            <person name="Veyrier F.J."/>
            <person name="Picardeau M."/>
        </authorList>
    </citation>
    <scope>NUCLEOTIDE SEQUENCE [LARGE SCALE GENOMIC DNA]</scope>
    <source>
        <strain evidence="1">SSW15</strain>
    </source>
</reference>
<protein>
    <submittedName>
        <fullName evidence="1">Uncharacterized protein</fullName>
    </submittedName>
</protein>
<keyword evidence="2" id="KW-1185">Reference proteome</keyword>
<dbReference type="RefSeq" id="WP_135768710.1">
    <property type="nucleotide sequence ID" value="NZ_RQET01000009.1"/>
</dbReference>
<gene>
    <name evidence="1" type="ORF">EHO60_13475</name>
</gene>
<dbReference type="OrthoDB" id="338979at2"/>
<dbReference type="Proteomes" id="UP000298458">
    <property type="component" value="Unassembled WGS sequence"/>
</dbReference>
<organism evidence="1 2">
    <name type="scientific">Leptospira fletcheri</name>
    <dbReference type="NCBI Taxonomy" id="2484981"/>
    <lineage>
        <taxon>Bacteria</taxon>
        <taxon>Pseudomonadati</taxon>
        <taxon>Spirochaetota</taxon>
        <taxon>Spirochaetia</taxon>
        <taxon>Leptospirales</taxon>
        <taxon>Leptospiraceae</taxon>
        <taxon>Leptospira</taxon>
    </lineage>
</organism>
<proteinExistence type="predicted"/>
<accession>A0A4R9GBE7</accession>
<name>A0A4R9GBE7_9LEPT</name>
<dbReference type="EMBL" id="RQET01000009">
    <property type="protein sequence ID" value="TGK09024.1"/>
    <property type="molecule type" value="Genomic_DNA"/>
</dbReference>
<sequence length="300" mass="33560">MAFKIGFFRSRKSRVSSWLTEPGRMERTLGRSLFFLFDSTLEELLPENVRISPSAIGLLRLPEEKIKVLSEEFPIEKALPHSSLDDFLSEESREALVELIAGTQAAPSKNLILGILNLPEIQDILSQGLEKVLTEFHKKINPLHGVFQAAGLEKQVSQFLSSLLPAFTERIADFVSLGGGAEEVQSALRNTLRLLFKTAFTEMGRVDGGKIGPKADRLRRALASDPKIQASLENLYGTGRDTLLNRYRKEIVREFLGLSATELELWVSKVTSDVAHNLREVHKKRDLTPLIEDILGDILN</sequence>
<evidence type="ECO:0000313" key="2">
    <source>
        <dbReference type="Proteomes" id="UP000298458"/>
    </source>
</evidence>
<evidence type="ECO:0000313" key="1">
    <source>
        <dbReference type="EMBL" id="TGK09024.1"/>
    </source>
</evidence>
<dbReference type="AlphaFoldDB" id="A0A4R9GBE7"/>
<comment type="caution">
    <text evidence="1">The sequence shown here is derived from an EMBL/GenBank/DDBJ whole genome shotgun (WGS) entry which is preliminary data.</text>
</comment>